<dbReference type="GO" id="GO:0006935">
    <property type="term" value="P:chemotaxis"/>
    <property type="evidence" value="ECO:0007669"/>
    <property type="project" value="UniProtKB-KW"/>
</dbReference>
<evidence type="ECO:0000256" key="5">
    <source>
        <dbReference type="SAM" id="Phobius"/>
    </source>
</evidence>
<dbReference type="Pfam" id="PF00672">
    <property type="entry name" value="HAMP"/>
    <property type="match status" value="1"/>
</dbReference>
<keyword evidence="9" id="KW-1185">Reference proteome</keyword>
<feature type="domain" description="HAMP" evidence="7">
    <location>
        <begin position="340"/>
        <end position="394"/>
    </location>
</feature>
<keyword evidence="3" id="KW-0807">Transducer</keyword>
<dbReference type="EMBL" id="CP047591">
    <property type="protein sequence ID" value="QHI73835.1"/>
    <property type="molecule type" value="Genomic_DNA"/>
</dbReference>
<dbReference type="PROSITE" id="PS51257">
    <property type="entry name" value="PROKAR_LIPOPROTEIN"/>
    <property type="match status" value="1"/>
</dbReference>
<dbReference type="KEGG" id="amic:Ami3637_16885"/>
<dbReference type="CDD" id="cd11386">
    <property type="entry name" value="MCP_signal"/>
    <property type="match status" value="1"/>
</dbReference>
<evidence type="ECO:0000259" key="7">
    <source>
        <dbReference type="PROSITE" id="PS50885"/>
    </source>
</evidence>
<dbReference type="Pfam" id="PF22673">
    <property type="entry name" value="MCP-like_PDC_1"/>
    <property type="match status" value="1"/>
</dbReference>
<protein>
    <submittedName>
        <fullName evidence="8">HAMP domain-containing protein</fullName>
    </submittedName>
</protein>
<keyword evidence="5" id="KW-1133">Transmembrane helix</keyword>
<dbReference type="GO" id="GO:0007165">
    <property type="term" value="P:signal transduction"/>
    <property type="evidence" value="ECO:0007669"/>
    <property type="project" value="UniProtKB-KW"/>
</dbReference>
<dbReference type="PANTHER" id="PTHR43531">
    <property type="entry name" value="PROTEIN ICFG"/>
    <property type="match status" value="1"/>
</dbReference>
<keyword evidence="4" id="KW-0175">Coiled coil</keyword>
<name>A0A6P1MS54_9FIRM</name>
<dbReference type="Gene3D" id="1.10.287.950">
    <property type="entry name" value="Methyl-accepting chemotaxis protein"/>
    <property type="match status" value="1"/>
</dbReference>
<reference evidence="8 9" key="1">
    <citation type="submission" date="2020-01" db="EMBL/GenBank/DDBJ databases">
        <title>Genomic analysis of Aminipila sp. CBA3637.</title>
        <authorList>
            <person name="Kim Y.B."/>
            <person name="Roh S.W."/>
        </authorList>
    </citation>
    <scope>NUCLEOTIDE SEQUENCE [LARGE SCALE GENOMIC DNA]</scope>
    <source>
        <strain evidence="8 9">CBA3637</strain>
    </source>
</reference>
<dbReference type="InterPro" id="IPR003660">
    <property type="entry name" value="HAMP_dom"/>
</dbReference>
<evidence type="ECO:0000256" key="3">
    <source>
        <dbReference type="PROSITE-ProRule" id="PRU00284"/>
    </source>
</evidence>
<comment type="similarity">
    <text evidence="2">Belongs to the methyl-accepting chemotaxis (MCP) protein family.</text>
</comment>
<dbReference type="SMART" id="SM00304">
    <property type="entry name" value="HAMP"/>
    <property type="match status" value="1"/>
</dbReference>
<evidence type="ECO:0000256" key="2">
    <source>
        <dbReference type="ARBA" id="ARBA00029447"/>
    </source>
</evidence>
<dbReference type="PROSITE" id="PS50885">
    <property type="entry name" value="HAMP"/>
    <property type="match status" value="1"/>
</dbReference>
<dbReference type="CDD" id="cd12913">
    <property type="entry name" value="PDC1_MCP_like"/>
    <property type="match status" value="1"/>
</dbReference>
<evidence type="ECO:0000259" key="6">
    <source>
        <dbReference type="PROSITE" id="PS50111"/>
    </source>
</evidence>
<dbReference type="RefSeq" id="WP_162363596.1">
    <property type="nucleotide sequence ID" value="NZ_CP047591.1"/>
</dbReference>
<sequence length="693" mass="75087">MSEGKILWKNRLSVKIPVTLAIIILIVIVVMCSCLSLLTSTTVSKMTEKELNYIADDNAKEVLSYLDSMNIFSQALSLEVQRFQNLDKENANKMLIQSLQGVLKNNDKIFSAYYAFEPNKFMADTPNGLSYYVYRDGSSTGLDILNDFDTYGTADYYLPAKENLSTHVTEPYEYELTTGEKVWLITLSCPIINDNGDFLGVANCDINMDSIAGLNYVNGGYKSSYSYIVTSKGNCMAHTLDKKMVGSVPETVSKYKNIQAAVKNGKSVTDEIKNPYSNGKTALVMHKALQLKGTDVNWSSAFVVNKSEAMSAVTKIALALAGIGAIGLVVLILVSVMAIKKGLAPVDSVMRLAEKMGSGDLSHSDSEITYKNDELGVLSKIFTETSKALGGYINEITEVLENVASGNLDVSIERDFIGDFNRIKIDLKRILDSLNMTFNEMKVAAEQVATGAEQFSDGAQSLSQGAIQQASSVEQLSAKIMEITNQVKENAVHANNANDKAEAVGTELENSNKQMQELLKAMDDINNTSGQIGNIIKTIEDIAFQTNILALNAAVEAARAGTAGKGFAVVADEVRNLASKSAEAAKNTTGLIESSLHSVREGARFAEITATSLDHVVMGTKEILSVIAEISEKTEVQSLSLEEVTAGIEQISNVVQTNAATAEESAATSEELSRQAQMLKSYIGNFRLQDKNL</sequence>
<dbReference type="InterPro" id="IPR004089">
    <property type="entry name" value="MCPsignal_dom"/>
</dbReference>
<feature type="coiled-coil region" evidence="4">
    <location>
        <begin position="494"/>
        <end position="528"/>
    </location>
</feature>
<evidence type="ECO:0000256" key="4">
    <source>
        <dbReference type="SAM" id="Coils"/>
    </source>
</evidence>
<dbReference type="Gene3D" id="3.30.450.20">
    <property type="entry name" value="PAS domain"/>
    <property type="match status" value="1"/>
</dbReference>
<evidence type="ECO:0000256" key="1">
    <source>
        <dbReference type="ARBA" id="ARBA00022500"/>
    </source>
</evidence>
<dbReference type="Pfam" id="PF00015">
    <property type="entry name" value="MCPsignal"/>
    <property type="match status" value="1"/>
</dbReference>
<dbReference type="AlphaFoldDB" id="A0A6P1MS54"/>
<dbReference type="InterPro" id="IPR051310">
    <property type="entry name" value="MCP_chemotaxis"/>
</dbReference>
<dbReference type="Gene3D" id="6.10.340.10">
    <property type="match status" value="1"/>
</dbReference>
<feature type="domain" description="Methyl-accepting transducer" evidence="6">
    <location>
        <begin position="444"/>
        <end position="673"/>
    </location>
</feature>
<keyword evidence="5" id="KW-0812">Transmembrane</keyword>
<dbReference type="SUPFAM" id="SSF58104">
    <property type="entry name" value="Methyl-accepting chemotaxis protein (MCP) signaling domain"/>
    <property type="match status" value="1"/>
</dbReference>
<feature type="transmembrane region" description="Helical" evidence="5">
    <location>
        <begin position="316"/>
        <end position="339"/>
    </location>
</feature>
<organism evidence="8 9">
    <name type="scientific">Aminipila terrae</name>
    <dbReference type="NCBI Taxonomy" id="2697030"/>
    <lineage>
        <taxon>Bacteria</taxon>
        <taxon>Bacillati</taxon>
        <taxon>Bacillota</taxon>
        <taxon>Clostridia</taxon>
        <taxon>Peptostreptococcales</taxon>
        <taxon>Anaerovoracaceae</taxon>
        <taxon>Aminipila</taxon>
    </lineage>
</organism>
<feature type="transmembrane region" description="Helical" evidence="5">
    <location>
        <begin position="20"/>
        <end position="39"/>
    </location>
</feature>
<evidence type="ECO:0000313" key="8">
    <source>
        <dbReference type="EMBL" id="QHI73835.1"/>
    </source>
</evidence>
<dbReference type="GO" id="GO:0016020">
    <property type="term" value="C:membrane"/>
    <property type="evidence" value="ECO:0007669"/>
    <property type="project" value="InterPro"/>
</dbReference>
<dbReference type="PROSITE" id="PS50111">
    <property type="entry name" value="CHEMOTAXIS_TRANSDUC_2"/>
    <property type="match status" value="1"/>
</dbReference>
<dbReference type="PANTHER" id="PTHR43531:SF11">
    <property type="entry name" value="METHYL-ACCEPTING CHEMOTAXIS PROTEIN 3"/>
    <property type="match status" value="1"/>
</dbReference>
<keyword evidence="1" id="KW-0145">Chemotaxis</keyword>
<keyword evidence="5" id="KW-0472">Membrane</keyword>
<accession>A0A6P1MS54</accession>
<dbReference type="Pfam" id="PF18947">
    <property type="entry name" value="HAMP_2"/>
    <property type="match status" value="1"/>
</dbReference>
<proteinExistence type="inferred from homology"/>
<evidence type="ECO:0000313" key="9">
    <source>
        <dbReference type="Proteomes" id="UP000463883"/>
    </source>
</evidence>
<dbReference type="Proteomes" id="UP000463883">
    <property type="component" value="Chromosome"/>
</dbReference>
<dbReference type="SMART" id="SM00283">
    <property type="entry name" value="MA"/>
    <property type="match status" value="1"/>
</dbReference>
<gene>
    <name evidence="8" type="ORF">Ami3637_16885</name>
</gene>